<organism evidence="2 3">
    <name type="scientific">Winogradskyella litoriviva</name>
    <dbReference type="NCBI Taxonomy" id="1220182"/>
    <lineage>
        <taxon>Bacteria</taxon>
        <taxon>Pseudomonadati</taxon>
        <taxon>Bacteroidota</taxon>
        <taxon>Flavobacteriia</taxon>
        <taxon>Flavobacteriales</taxon>
        <taxon>Flavobacteriaceae</taxon>
        <taxon>Winogradskyella</taxon>
    </lineage>
</organism>
<evidence type="ECO:0000256" key="1">
    <source>
        <dbReference type="SAM" id="Phobius"/>
    </source>
</evidence>
<keyword evidence="1" id="KW-0812">Transmembrane</keyword>
<feature type="transmembrane region" description="Helical" evidence="1">
    <location>
        <begin position="347"/>
        <end position="367"/>
    </location>
</feature>
<dbReference type="EMBL" id="JABRWQ010000006">
    <property type="protein sequence ID" value="NRD24478.1"/>
    <property type="molecule type" value="Genomic_DNA"/>
</dbReference>
<name>A0ABX2E7H7_9FLAO</name>
<evidence type="ECO:0008006" key="4">
    <source>
        <dbReference type="Google" id="ProtNLM"/>
    </source>
</evidence>
<evidence type="ECO:0000313" key="3">
    <source>
        <dbReference type="Proteomes" id="UP000805085"/>
    </source>
</evidence>
<keyword evidence="1" id="KW-0472">Membrane</keyword>
<reference evidence="2 3" key="1">
    <citation type="journal article" date="2015" name="Int. J. Syst. Evol. Microbiol.">
        <title>Winogradskyella litoriviva sp. nov., isolated from coastal seawater.</title>
        <authorList>
            <person name="Nedashkovskaya O.I."/>
            <person name="Kukhlevskiy A.D."/>
            <person name="Zhukova N.V."/>
            <person name="Kim S.J."/>
            <person name="Rhee S.K."/>
            <person name="Mikhailov V.V."/>
        </authorList>
    </citation>
    <scope>NUCLEOTIDE SEQUENCE [LARGE SCALE GENOMIC DNA]</scope>
    <source>
        <strain evidence="2 3">KMM6491</strain>
    </source>
</reference>
<dbReference type="Proteomes" id="UP000805085">
    <property type="component" value="Unassembled WGS sequence"/>
</dbReference>
<accession>A0ABX2E7H7</accession>
<proteinExistence type="predicted"/>
<keyword evidence="1" id="KW-1133">Transmembrane helix</keyword>
<evidence type="ECO:0000313" key="2">
    <source>
        <dbReference type="EMBL" id="NRD24478.1"/>
    </source>
</evidence>
<gene>
    <name evidence="2" type="ORF">HNV10_14560</name>
</gene>
<comment type="caution">
    <text evidence="2">The sequence shown here is derived from an EMBL/GenBank/DDBJ whole genome shotgun (WGS) entry which is preliminary data.</text>
</comment>
<protein>
    <recommendedName>
        <fullName evidence="4">Oxygen tolerance</fullName>
    </recommendedName>
</protein>
<keyword evidence="3" id="KW-1185">Reference proteome</keyword>
<sequence>MNNDFRYKNNSIMAFRFRSSIFGLFFMFFFLGSWVSFSQVTTEVDTTKIRIGEQINYKINVEADTLSLVVFPEGQTFAPLEAVEALKIDTTNRKDSKYLLSRIYKLTQFDSGAYTIPRQKVIIDEKPFFTDSLKVAVNTVQIDTTKQKLYDIKPIIEVEKSKSDWWKWLLIALLAIGIVAFLLYWFIWRKKPLTKEEEIALLPPYDRAKLALEKLDESDYLVRSEVKEYYSELTFIIRKYLDEKVYDRALESTTAELISRLNLLKDGNQISLPKETIAHIESILQRADLVKFAKSAPDIELAKMDKTTIDKAVDNVKISLPEPSEEEKLLDQKYKEEQERKKKRKKIWLTVAISLFLIIATFIGFGVKYGFGYVKDTIIGHESKELLEGNWVESAYGFPPVWIETPKVLKRVDANLSDEVKQKLSMTTFAYGTLLDVFSVVINTTTVKMPQQQQQKQAQTQGQEESAFDLYKVSEETIKGFEAKGASNISVKREKFTTPNGAEGLKTFGTLSIKIPNSEYGVDAKYELLCFANENVLQQIVITYPKNDTYADNMVQRIMDSIELKPDEVEEDQN</sequence>
<feature type="transmembrane region" description="Helical" evidence="1">
    <location>
        <begin position="165"/>
        <end position="187"/>
    </location>
</feature>